<gene>
    <name evidence="1" type="ORF">GCM10010393_59940</name>
</gene>
<protein>
    <submittedName>
        <fullName evidence="1">Uncharacterized protein</fullName>
    </submittedName>
</protein>
<dbReference type="Pfam" id="PF03752">
    <property type="entry name" value="ALF"/>
    <property type="match status" value="2"/>
</dbReference>
<dbReference type="RefSeq" id="WP_344367022.1">
    <property type="nucleotide sequence ID" value="NZ_BAAASR010000052.1"/>
</dbReference>
<keyword evidence="2" id="KW-1185">Reference proteome</keyword>
<accession>A0ABN3NCJ5</accession>
<dbReference type="EMBL" id="BAAASR010000052">
    <property type="protein sequence ID" value="GAA2518950.1"/>
    <property type="molecule type" value="Genomic_DNA"/>
</dbReference>
<name>A0ABN3NCJ5_9ACTN</name>
<evidence type="ECO:0000313" key="2">
    <source>
        <dbReference type="Proteomes" id="UP001499942"/>
    </source>
</evidence>
<comment type="caution">
    <text evidence="1">The sequence shown here is derived from an EMBL/GenBank/DDBJ whole genome shotgun (WGS) entry which is preliminary data.</text>
</comment>
<evidence type="ECO:0000313" key="1">
    <source>
        <dbReference type="EMBL" id="GAA2518950.1"/>
    </source>
</evidence>
<sequence>MQEAAGKALDGTADDVRRFLETGQYEARFQDDRVRVAQIMSVGGPTVKERGRAVLQANTEQAVQAFLETGQHDARLVDDRIRATRIAEAGGPAVKAAARKA</sequence>
<reference evidence="1 2" key="1">
    <citation type="journal article" date="2019" name="Int. J. Syst. Evol. Microbiol.">
        <title>The Global Catalogue of Microorganisms (GCM) 10K type strain sequencing project: providing services to taxonomists for standard genome sequencing and annotation.</title>
        <authorList>
            <consortium name="The Broad Institute Genomics Platform"/>
            <consortium name="The Broad Institute Genome Sequencing Center for Infectious Disease"/>
            <person name="Wu L."/>
            <person name="Ma J."/>
        </authorList>
    </citation>
    <scope>NUCLEOTIDE SEQUENCE [LARGE SCALE GENOMIC DNA]</scope>
    <source>
        <strain evidence="1 2">JCM 5062</strain>
    </source>
</reference>
<dbReference type="InterPro" id="IPR005506">
    <property type="entry name" value="DUF312_ALF"/>
</dbReference>
<proteinExistence type="predicted"/>
<dbReference type="Proteomes" id="UP001499942">
    <property type="component" value="Unassembled WGS sequence"/>
</dbReference>
<organism evidence="1 2">
    <name type="scientific">Streptomyces gobitricini</name>
    <dbReference type="NCBI Taxonomy" id="68211"/>
    <lineage>
        <taxon>Bacteria</taxon>
        <taxon>Bacillati</taxon>
        <taxon>Actinomycetota</taxon>
        <taxon>Actinomycetes</taxon>
        <taxon>Kitasatosporales</taxon>
        <taxon>Streptomycetaceae</taxon>
        <taxon>Streptomyces</taxon>
    </lineage>
</organism>